<evidence type="ECO:0008006" key="3">
    <source>
        <dbReference type="Google" id="ProtNLM"/>
    </source>
</evidence>
<gene>
    <name evidence="1" type="ordered locus">Dalk_1351</name>
</gene>
<dbReference type="HOGENOM" id="CLU_2616189_0_0_7"/>
<dbReference type="KEGG" id="dal:Dalk_1351"/>
<evidence type="ECO:0000313" key="1">
    <source>
        <dbReference type="EMBL" id="ACL03052.1"/>
    </source>
</evidence>
<keyword evidence="2" id="KW-1185">Reference proteome</keyword>
<dbReference type="SUPFAM" id="SSF46955">
    <property type="entry name" value="Putative DNA-binding domain"/>
    <property type="match status" value="1"/>
</dbReference>
<sequence length="78" mass="9476">MELIKLRELEKRTSIQVRTLRYYTKRLGMPHYKPGRTILVNPEEFEEWLSQFKHSVETKKEAERNLDFLVNDACDSYR</sequence>
<dbReference type="EMBL" id="CP001322">
    <property type="protein sequence ID" value="ACL03052.1"/>
    <property type="molecule type" value="Genomic_DNA"/>
</dbReference>
<dbReference type="Proteomes" id="UP000000739">
    <property type="component" value="Chromosome"/>
</dbReference>
<dbReference type="InterPro" id="IPR009061">
    <property type="entry name" value="DNA-bd_dom_put_sf"/>
</dbReference>
<dbReference type="AlphaFoldDB" id="B8F9V6"/>
<reference evidence="1 2" key="1">
    <citation type="journal article" date="2012" name="Environ. Microbiol.">
        <title>The genome sequence of Desulfatibacillum alkenivorans AK-01: a blueprint for anaerobic alkane oxidation.</title>
        <authorList>
            <person name="Callaghan A.V."/>
            <person name="Morris B.E."/>
            <person name="Pereira I.A."/>
            <person name="McInerney M.J."/>
            <person name="Austin R.N."/>
            <person name="Groves J.T."/>
            <person name="Kukor J.J."/>
            <person name="Suflita J.M."/>
            <person name="Young L.Y."/>
            <person name="Zylstra G.J."/>
            <person name="Wawrik B."/>
        </authorList>
    </citation>
    <scope>NUCLEOTIDE SEQUENCE [LARGE SCALE GENOMIC DNA]</scope>
    <source>
        <strain evidence="1 2">AK-01</strain>
    </source>
</reference>
<organism evidence="1 2">
    <name type="scientific">Desulfatibacillum aliphaticivorans</name>
    <dbReference type="NCBI Taxonomy" id="218208"/>
    <lineage>
        <taxon>Bacteria</taxon>
        <taxon>Pseudomonadati</taxon>
        <taxon>Thermodesulfobacteriota</taxon>
        <taxon>Desulfobacteria</taxon>
        <taxon>Desulfobacterales</taxon>
        <taxon>Desulfatibacillaceae</taxon>
        <taxon>Desulfatibacillum</taxon>
    </lineage>
</organism>
<protein>
    <recommendedName>
        <fullName evidence="3">Helix-turn-helix domain-containing protein</fullName>
    </recommendedName>
</protein>
<name>B8F9V6_DESAL</name>
<evidence type="ECO:0000313" key="2">
    <source>
        <dbReference type="Proteomes" id="UP000000739"/>
    </source>
</evidence>
<proteinExistence type="predicted"/>
<accession>B8F9V6</accession>